<dbReference type="AlphaFoldDB" id="A0A565CKD4"/>
<dbReference type="GO" id="GO:0005783">
    <property type="term" value="C:endoplasmic reticulum"/>
    <property type="evidence" value="ECO:0007669"/>
    <property type="project" value="TreeGrafter"/>
</dbReference>
<comment type="caution">
    <text evidence="2">The sequence shown here is derived from an EMBL/GenBank/DDBJ whole genome shotgun (WGS) entry which is preliminary data.</text>
</comment>
<protein>
    <recommendedName>
        <fullName evidence="1">Thioredoxin domain-containing protein</fullName>
    </recommendedName>
</protein>
<name>A0A565CKD4_9BRAS</name>
<dbReference type="OrthoDB" id="1700492at2759"/>
<dbReference type="InterPro" id="IPR051063">
    <property type="entry name" value="PDI"/>
</dbReference>
<sequence length="84" mass="9431">MKSLGKVSRKLKPVLIAKVDCDDHKLVCCKYGVSRYPTIQWFPKGSLEPVKYEGPRNAEALAGYVTKEVVLLLIVPNTRSHFLS</sequence>
<evidence type="ECO:0000313" key="3">
    <source>
        <dbReference type="Proteomes" id="UP000489600"/>
    </source>
</evidence>
<dbReference type="PANTHER" id="PTHR45672:SF11">
    <property type="entry name" value="PROTEIN DISULFIDE-ISOMERASE C17H9.14C"/>
    <property type="match status" value="1"/>
</dbReference>
<keyword evidence="3" id="KW-1185">Reference proteome</keyword>
<evidence type="ECO:0000259" key="1">
    <source>
        <dbReference type="Pfam" id="PF00085"/>
    </source>
</evidence>
<accession>A0A565CKD4</accession>
<dbReference type="Gene3D" id="3.40.30.10">
    <property type="entry name" value="Glutaredoxin"/>
    <property type="match status" value="1"/>
</dbReference>
<dbReference type="EMBL" id="CABITT030000008">
    <property type="protein sequence ID" value="VVB14193.1"/>
    <property type="molecule type" value="Genomic_DNA"/>
</dbReference>
<organism evidence="2 3">
    <name type="scientific">Arabis nemorensis</name>
    <dbReference type="NCBI Taxonomy" id="586526"/>
    <lineage>
        <taxon>Eukaryota</taxon>
        <taxon>Viridiplantae</taxon>
        <taxon>Streptophyta</taxon>
        <taxon>Embryophyta</taxon>
        <taxon>Tracheophyta</taxon>
        <taxon>Spermatophyta</taxon>
        <taxon>Magnoliopsida</taxon>
        <taxon>eudicotyledons</taxon>
        <taxon>Gunneridae</taxon>
        <taxon>Pentapetalae</taxon>
        <taxon>rosids</taxon>
        <taxon>malvids</taxon>
        <taxon>Brassicales</taxon>
        <taxon>Brassicaceae</taxon>
        <taxon>Arabideae</taxon>
        <taxon>Arabis</taxon>
    </lineage>
</organism>
<dbReference type="InterPro" id="IPR013766">
    <property type="entry name" value="Thioredoxin_domain"/>
</dbReference>
<dbReference type="Pfam" id="PF00085">
    <property type="entry name" value="Thioredoxin"/>
    <property type="match status" value="1"/>
</dbReference>
<dbReference type="Proteomes" id="UP000489600">
    <property type="component" value="Unassembled WGS sequence"/>
</dbReference>
<reference evidence="2" key="1">
    <citation type="submission" date="2019-07" db="EMBL/GenBank/DDBJ databases">
        <authorList>
            <person name="Dittberner H."/>
        </authorList>
    </citation>
    <scope>NUCLEOTIDE SEQUENCE [LARGE SCALE GENOMIC DNA]</scope>
</reference>
<dbReference type="GO" id="GO:0006457">
    <property type="term" value="P:protein folding"/>
    <property type="evidence" value="ECO:0007669"/>
    <property type="project" value="TreeGrafter"/>
</dbReference>
<dbReference type="GO" id="GO:0003756">
    <property type="term" value="F:protein disulfide isomerase activity"/>
    <property type="evidence" value="ECO:0007669"/>
    <property type="project" value="TreeGrafter"/>
</dbReference>
<proteinExistence type="predicted"/>
<dbReference type="PANTHER" id="PTHR45672">
    <property type="entry name" value="PROTEIN DISULFIDE-ISOMERASE C17H9.14C-RELATED"/>
    <property type="match status" value="1"/>
</dbReference>
<feature type="domain" description="Thioredoxin" evidence="1">
    <location>
        <begin position="6"/>
        <end position="66"/>
    </location>
</feature>
<dbReference type="SUPFAM" id="SSF52833">
    <property type="entry name" value="Thioredoxin-like"/>
    <property type="match status" value="1"/>
</dbReference>
<evidence type="ECO:0000313" key="2">
    <source>
        <dbReference type="EMBL" id="VVB14193.1"/>
    </source>
</evidence>
<dbReference type="InterPro" id="IPR036249">
    <property type="entry name" value="Thioredoxin-like_sf"/>
</dbReference>
<gene>
    <name evidence="2" type="ORF">ANE_LOCUS24637</name>
</gene>